<name>A0ABP9YD26_9FUNG</name>
<dbReference type="InterPro" id="IPR002401">
    <property type="entry name" value="Cyt_P450_E_grp-I"/>
</dbReference>
<dbReference type="InterPro" id="IPR017972">
    <property type="entry name" value="Cyt_P450_CS"/>
</dbReference>
<evidence type="ECO:0000256" key="2">
    <source>
        <dbReference type="ARBA" id="ARBA00022723"/>
    </source>
</evidence>
<keyword evidence="3 5" id="KW-0560">Oxidoreductase</keyword>
<comment type="similarity">
    <text evidence="1 5">Belongs to the cytochrome P450 family.</text>
</comment>
<keyword evidence="2 5" id="KW-0479">Metal-binding</keyword>
<accession>A0ABP9YD26</accession>
<evidence type="ECO:0000256" key="4">
    <source>
        <dbReference type="ARBA" id="ARBA00023004"/>
    </source>
</evidence>
<evidence type="ECO:0008006" key="8">
    <source>
        <dbReference type="Google" id="ProtNLM"/>
    </source>
</evidence>
<keyword evidence="4 5" id="KW-0408">Iron</keyword>
<reference evidence="6 7" key="1">
    <citation type="submission" date="2024-04" db="EMBL/GenBank/DDBJ databases">
        <title>genome sequences of Mucor flavus KT1a and Helicostylum pulchrum KT1b strains isolation_sourced from the surface of a dry-aged beef.</title>
        <authorList>
            <person name="Toyotome T."/>
            <person name="Hosono M."/>
            <person name="Torimaru M."/>
            <person name="Fukuda K."/>
            <person name="Mikami N."/>
        </authorList>
    </citation>
    <scope>NUCLEOTIDE SEQUENCE [LARGE SCALE GENOMIC DNA]</scope>
    <source>
        <strain evidence="6 7">KT1b</strain>
    </source>
</reference>
<keyword evidence="7" id="KW-1185">Reference proteome</keyword>
<evidence type="ECO:0000256" key="1">
    <source>
        <dbReference type="ARBA" id="ARBA00010617"/>
    </source>
</evidence>
<dbReference type="EMBL" id="BAABUJ010000039">
    <property type="protein sequence ID" value="GAA5804867.1"/>
    <property type="molecule type" value="Genomic_DNA"/>
</dbReference>
<dbReference type="PRINTS" id="PR00385">
    <property type="entry name" value="P450"/>
</dbReference>
<organism evidence="6 7">
    <name type="scientific">Helicostylum pulchrum</name>
    <dbReference type="NCBI Taxonomy" id="562976"/>
    <lineage>
        <taxon>Eukaryota</taxon>
        <taxon>Fungi</taxon>
        <taxon>Fungi incertae sedis</taxon>
        <taxon>Mucoromycota</taxon>
        <taxon>Mucoromycotina</taxon>
        <taxon>Mucoromycetes</taxon>
        <taxon>Mucorales</taxon>
        <taxon>Mucorineae</taxon>
        <taxon>Mucoraceae</taxon>
        <taxon>Helicostylum</taxon>
    </lineage>
</organism>
<protein>
    <recommendedName>
        <fullName evidence="8">Cytochrome P450</fullName>
    </recommendedName>
</protein>
<dbReference type="InterPro" id="IPR001128">
    <property type="entry name" value="Cyt_P450"/>
</dbReference>
<evidence type="ECO:0000256" key="3">
    <source>
        <dbReference type="ARBA" id="ARBA00023002"/>
    </source>
</evidence>
<dbReference type="SUPFAM" id="SSF48264">
    <property type="entry name" value="Cytochrome P450"/>
    <property type="match status" value="1"/>
</dbReference>
<dbReference type="PROSITE" id="PS00086">
    <property type="entry name" value="CYTOCHROME_P450"/>
    <property type="match status" value="1"/>
</dbReference>
<gene>
    <name evidence="6" type="ORF">HPULCUR_010375</name>
</gene>
<dbReference type="Proteomes" id="UP001476247">
    <property type="component" value="Unassembled WGS sequence"/>
</dbReference>
<proteinExistence type="inferred from homology"/>
<evidence type="ECO:0000313" key="7">
    <source>
        <dbReference type="Proteomes" id="UP001476247"/>
    </source>
</evidence>
<dbReference type="Pfam" id="PF00067">
    <property type="entry name" value="p450"/>
    <property type="match status" value="1"/>
</dbReference>
<dbReference type="CDD" id="cd11064">
    <property type="entry name" value="CYP86A"/>
    <property type="match status" value="1"/>
</dbReference>
<evidence type="ECO:0000313" key="6">
    <source>
        <dbReference type="EMBL" id="GAA5804867.1"/>
    </source>
</evidence>
<dbReference type="PRINTS" id="PR00463">
    <property type="entry name" value="EP450I"/>
</dbReference>
<keyword evidence="5" id="KW-0503">Monooxygenase</keyword>
<comment type="caution">
    <text evidence="6">The sequence shown here is derived from an EMBL/GenBank/DDBJ whole genome shotgun (WGS) entry which is preliminary data.</text>
</comment>
<evidence type="ECO:0000256" key="5">
    <source>
        <dbReference type="RuleBase" id="RU000461"/>
    </source>
</evidence>
<sequence>MSTLTDNPFVRAVGVSVAVVGALAVKYPDRAIFDEHRPGIPYKPGYPLVGMLPSLMLNSSKMHDVLLRGFEDSGALTTTTSALGIPRSIVTISPLNVEHILKHNFENYAKGPQLNRSMGDLFGHGIFNANGERWKYQRKTASHIFNVKNFRDHFTEVFLKELELTFDVMDKAVKDHSIIDFHDIMFKFTLDSFVELGFGVEINAIGSKEKVPFAASFDECQLNGFQRFVNPLWKITEPIVFGLQPWKKSISQHLETVNKFAYEVIESRRQQLARGETHHKDLLSRFMEAHNENDELLDNKELRDMVLNFIIAGRDTTAQALSWTFYMLLLHPRIEKRLLEEIENYVTDDLGDRPAELYEVIKGMTYAHAVYVFFYFYEVLRLYPSVPNNQKFALNDDIWPDGTAIKKGDYVMWSPWAQGRSEKVWGPDAKDFKPERWITPEGDLRRETQGQWPAFHAGPRVCLGQNLATLEALVAMVFMVKRYKFELVSGQNITYQVSLTLPMKEGMKVYVSKR</sequence>
<dbReference type="InterPro" id="IPR036396">
    <property type="entry name" value="Cyt_P450_sf"/>
</dbReference>
<dbReference type="Gene3D" id="1.10.630.10">
    <property type="entry name" value="Cytochrome P450"/>
    <property type="match status" value="1"/>
</dbReference>
<keyword evidence="5" id="KW-0349">Heme</keyword>
<dbReference type="PANTHER" id="PTHR24296">
    <property type="entry name" value="CYTOCHROME P450"/>
    <property type="match status" value="1"/>
</dbReference>